<gene>
    <name evidence="7" type="primary">KEL2_2</name>
    <name evidence="7" type="ORF">EC973_005964</name>
</gene>
<feature type="compositionally biased region" description="Basic and acidic residues" evidence="6">
    <location>
        <begin position="779"/>
        <end position="806"/>
    </location>
</feature>
<feature type="compositionally biased region" description="Low complexity" evidence="6">
    <location>
        <begin position="411"/>
        <end position="421"/>
    </location>
</feature>
<evidence type="ECO:0000256" key="2">
    <source>
        <dbReference type="ARBA" id="ARBA00022441"/>
    </source>
</evidence>
<keyword evidence="5" id="KW-0175">Coiled coil</keyword>
<feature type="compositionally biased region" description="Polar residues" evidence="6">
    <location>
        <begin position="459"/>
        <end position="469"/>
    </location>
</feature>
<evidence type="ECO:0000313" key="7">
    <source>
        <dbReference type="EMBL" id="KAF7728560.1"/>
    </source>
</evidence>
<dbReference type="EMBL" id="JABAYA010000035">
    <property type="protein sequence ID" value="KAF7728560.1"/>
    <property type="molecule type" value="Genomic_DNA"/>
</dbReference>
<dbReference type="PANTHER" id="PTHR46093">
    <property type="entry name" value="ACYL-COA-BINDING DOMAIN-CONTAINING PROTEIN 5"/>
    <property type="match status" value="1"/>
</dbReference>
<dbReference type="InterPro" id="IPR015915">
    <property type="entry name" value="Kelch-typ_b-propeller"/>
</dbReference>
<feature type="compositionally biased region" description="Polar residues" evidence="6">
    <location>
        <begin position="368"/>
        <end position="383"/>
    </location>
</feature>
<dbReference type="SUPFAM" id="SSF117281">
    <property type="entry name" value="Kelch motif"/>
    <property type="match status" value="1"/>
</dbReference>
<feature type="compositionally biased region" description="Polar residues" evidence="6">
    <location>
        <begin position="516"/>
        <end position="541"/>
    </location>
</feature>
<keyword evidence="3" id="KW-0963">Cytoplasm</keyword>
<evidence type="ECO:0000256" key="1">
    <source>
        <dbReference type="ARBA" id="ARBA00004496"/>
    </source>
</evidence>
<keyword evidence="8" id="KW-1185">Reference proteome</keyword>
<feature type="compositionally biased region" description="Polar residues" evidence="6">
    <location>
        <begin position="558"/>
        <end position="572"/>
    </location>
</feature>
<feature type="compositionally biased region" description="Polar residues" evidence="6">
    <location>
        <begin position="391"/>
        <end position="403"/>
    </location>
</feature>
<sequence>MSLFSKLTKNTDRTFYPWSQRKLSGSSSLLPRFGHATAALSSDNLVVYGGIHRGSNKKELFYIDANNLSASHISTGGDVPSPRLYPTLVTIGTFVILYGGEPILSDDKWDPNLYFLNLNSRQWIRIQMDSQKPVERAGHSAVVANGVMYIWGGKRAGRYLDDLVAFNTNSYPANPHWEYLSTNEGPSGRSGHVSVIFDNKLYIFGGSDGANFYNDLWAFDLQTRVWSPVACAGYIPAPRYGCAAALVDDIMYINGGIGSDGQELGDLCAFKFRSQRWYIFQNMGPGPSARHGLTMTTVKEKIYVIGGEANGKMDDASMVHVLDSSKIKYPAEPVVQAPSQPSASPSPSSYSVDSDISQQSLRVASSPYHIQNSQSTPTRSPQPQTLPPYQRQHSPMNGISNELSGYPDPQPSTSTPLPTGSPRHKPLHPDQQQQQPMRPPPRHVSVVPEAALRRPRATSPLSLSDVESSIESRRQPSASPASPTMSMESDVHSSARAQRNPPPVITTDDHDYLHHQQLSSTRAGQALQTSPPQRPSSTRNTLGPLSPPPRPSRDGVNLANTYRHTMAASSESLTDHYDDRPKPRYEQRDAQSLDDQKQLAQTRPKPTTNESSQQEEVAILLREIKARDGIISEMKKKEQWWRTEVSIARKQRAVKGELQDDPDADEAMLMDLGELEQPKMLLFEQLVSIKSELRRVRASIGHQAQPMADKLLQADRMRTAALQEAAYFKSKYQALKSQQPQQLAAAEAQRVKELEWRLTAALKENEANGRLLQQLQKRAQHDHNARLSAEERAKEAQERAEEAQEAHQRALEDLANLHIRATKAEAQMRENATKVAELTQQLTQALATDSSYELSEAHIKVSQLEAANMKARNETASLKQRLAESVDDIARLRTLLNEREEALNEATRHLEDSEIQLGMMKEAMSQKGFTTRAY</sequence>
<feature type="compositionally biased region" description="Basic and acidic residues" evidence="6">
    <location>
        <begin position="573"/>
        <end position="597"/>
    </location>
</feature>
<dbReference type="Gene3D" id="2.120.10.80">
    <property type="entry name" value="Kelch-type beta propeller"/>
    <property type="match status" value="2"/>
</dbReference>
<keyword evidence="4" id="KW-0677">Repeat</keyword>
<evidence type="ECO:0000313" key="8">
    <source>
        <dbReference type="Proteomes" id="UP000605846"/>
    </source>
</evidence>
<dbReference type="OrthoDB" id="45365at2759"/>
<name>A0A8H7BRN4_9FUNG</name>
<dbReference type="FunFam" id="2.120.10.80:FF:000049">
    <property type="entry name" value="Cell polarity protein (Tea1)"/>
    <property type="match status" value="1"/>
</dbReference>
<feature type="compositionally biased region" description="Low complexity" evidence="6">
    <location>
        <begin position="334"/>
        <end position="360"/>
    </location>
</feature>
<evidence type="ECO:0000256" key="5">
    <source>
        <dbReference type="ARBA" id="ARBA00023054"/>
    </source>
</evidence>
<reference evidence="7" key="1">
    <citation type="submission" date="2020-01" db="EMBL/GenBank/DDBJ databases">
        <title>Genome Sequencing of Three Apophysomyces-Like Fungal Strains Confirms a Novel Fungal Genus in the Mucoromycota with divergent Burkholderia-like Endosymbiotic Bacteria.</title>
        <authorList>
            <person name="Stajich J.E."/>
            <person name="Macias A.M."/>
            <person name="Carter-House D."/>
            <person name="Lovett B."/>
            <person name="Kasson L.R."/>
            <person name="Berry K."/>
            <person name="Grigoriev I."/>
            <person name="Chang Y."/>
            <person name="Spatafora J."/>
            <person name="Kasson M.T."/>
        </authorList>
    </citation>
    <scope>NUCLEOTIDE SEQUENCE</scope>
    <source>
        <strain evidence="7">NRRL A-21654</strain>
    </source>
</reference>
<comment type="caution">
    <text evidence="7">The sequence shown here is derived from an EMBL/GenBank/DDBJ whole genome shotgun (WGS) entry which is preliminary data.</text>
</comment>
<feature type="region of interest" description="Disordered" evidence="6">
    <location>
        <begin position="334"/>
        <end position="616"/>
    </location>
</feature>
<proteinExistence type="predicted"/>
<comment type="subcellular location">
    <subcellularLocation>
        <location evidence="1">Cytoplasm</location>
    </subcellularLocation>
</comment>
<keyword evidence="2" id="KW-0880">Kelch repeat</keyword>
<dbReference type="GO" id="GO:0005737">
    <property type="term" value="C:cytoplasm"/>
    <property type="evidence" value="ECO:0007669"/>
    <property type="project" value="UniProtKB-SubCell"/>
</dbReference>
<dbReference type="Pfam" id="PF24681">
    <property type="entry name" value="Kelch_KLHDC2_KLHL20_DRC7"/>
    <property type="match status" value="1"/>
</dbReference>
<evidence type="ECO:0000256" key="6">
    <source>
        <dbReference type="SAM" id="MobiDB-lite"/>
    </source>
</evidence>
<feature type="region of interest" description="Disordered" evidence="6">
    <location>
        <begin position="778"/>
        <end position="806"/>
    </location>
</feature>
<dbReference type="SMART" id="SM00612">
    <property type="entry name" value="Kelch"/>
    <property type="match status" value="1"/>
</dbReference>
<dbReference type="AlphaFoldDB" id="A0A8H7BRN4"/>
<protein>
    <submittedName>
        <fullName evidence="7">Negative regulator of mitotic exit</fullName>
    </submittedName>
</protein>
<evidence type="ECO:0000256" key="3">
    <source>
        <dbReference type="ARBA" id="ARBA00022490"/>
    </source>
</evidence>
<organism evidence="7 8">
    <name type="scientific">Apophysomyces ossiformis</name>
    <dbReference type="NCBI Taxonomy" id="679940"/>
    <lineage>
        <taxon>Eukaryota</taxon>
        <taxon>Fungi</taxon>
        <taxon>Fungi incertae sedis</taxon>
        <taxon>Mucoromycota</taxon>
        <taxon>Mucoromycotina</taxon>
        <taxon>Mucoromycetes</taxon>
        <taxon>Mucorales</taxon>
        <taxon>Mucorineae</taxon>
        <taxon>Mucoraceae</taxon>
        <taxon>Apophysomyces</taxon>
    </lineage>
</organism>
<feature type="compositionally biased region" description="Polar residues" evidence="6">
    <location>
        <begin position="598"/>
        <end position="615"/>
    </location>
</feature>
<accession>A0A8H7BRN4</accession>
<evidence type="ECO:0000256" key="4">
    <source>
        <dbReference type="ARBA" id="ARBA00022737"/>
    </source>
</evidence>
<dbReference type="Proteomes" id="UP000605846">
    <property type="component" value="Unassembled WGS sequence"/>
</dbReference>
<dbReference type="PANTHER" id="PTHR46093:SF18">
    <property type="entry name" value="FIBRONECTIN TYPE-III DOMAIN-CONTAINING PROTEIN"/>
    <property type="match status" value="1"/>
</dbReference>
<dbReference type="InterPro" id="IPR006652">
    <property type="entry name" value="Kelch_1"/>
</dbReference>